<keyword evidence="1" id="KW-0175">Coiled coil</keyword>
<reference evidence="5" key="1">
    <citation type="submission" date="2018-07" db="EMBL/GenBank/DDBJ databases">
        <authorList>
            <person name="Quirk P.G."/>
            <person name="Krulwich T.A."/>
        </authorList>
    </citation>
    <scope>NUCLEOTIDE SEQUENCE</scope>
</reference>
<organism evidence="5">
    <name type="scientific">Culicoides sonorensis</name>
    <name type="common">Biting midge</name>
    <dbReference type="NCBI Taxonomy" id="179676"/>
    <lineage>
        <taxon>Eukaryota</taxon>
        <taxon>Metazoa</taxon>
        <taxon>Ecdysozoa</taxon>
        <taxon>Arthropoda</taxon>
        <taxon>Hexapoda</taxon>
        <taxon>Insecta</taxon>
        <taxon>Pterygota</taxon>
        <taxon>Neoptera</taxon>
        <taxon>Endopterygota</taxon>
        <taxon>Diptera</taxon>
        <taxon>Nematocera</taxon>
        <taxon>Chironomoidea</taxon>
        <taxon>Ceratopogonidae</taxon>
        <taxon>Ceratopogoninae</taxon>
        <taxon>Culicoides</taxon>
        <taxon>Monoculicoides</taxon>
    </lineage>
</organism>
<feature type="compositionally biased region" description="Basic residues" evidence="2">
    <location>
        <begin position="612"/>
        <end position="641"/>
    </location>
</feature>
<dbReference type="Pfam" id="PF00004">
    <property type="entry name" value="AAA"/>
    <property type="match status" value="1"/>
</dbReference>
<dbReference type="PANTHER" id="PTHR14690:SF9">
    <property type="entry name" value="GH08353P"/>
    <property type="match status" value="1"/>
</dbReference>
<evidence type="ECO:0000256" key="2">
    <source>
        <dbReference type="SAM" id="MobiDB-lite"/>
    </source>
</evidence>
<accession>A0A336MBE2</accession>
<evidence type="ECO:0000256" key="3">
    <source>
        <dbReference type="SAM" id="SignalP"/>
    </source>
</evidence>
<feature type="region of interest" description="Disordered" evidence="2">
    <location>
        <begin position="611"/>
        <end position="641"/>
    </location>
</feature>
<dbReference type="EMBL" id="UFQT01000860">
    <property type="protein sequence ID" value="SSX27672.1"/>
    <property type="molecule type" value="Genomic_DNA"/>
</dbReference>
<feature type="domain" description="ATPase AAA-type core" evidence="4">
    <location>
        <begin position="723"/>
        <end position="840"/>
    </location>
</feature>
<dbReference type="GO" id="GO:0005524">
    <property type="term" value="F:ATP binding"/>
    <property type="evidence" value="ECO:0007669"/>
    <property type="project" value="InterPro"/>
</dbReference>
<feature type="signal peptide" evidence="3">
    <location>
        <begin position="1"/>
        <end position="15"/>
    </location>
</feature>
<dbReference type="VEuPathDB" id="VectorBase:CSON014728"/>
<dbReference type="OMA" id="TSNMPWA"/>
<protein>
    <submittedName>
        <fullName evidence="5">CSON014728 protein</fullName>
    </submittedName>
</protein>
<evidence type="ECO:0000256" key="1">
    <source>
        <dbReference type="SAM" id="Coils"/>
    </source>
</evidence>
<evidence type="ECO:0000313" key="5">
    <source>
        <dbReference type="EMBL" id="SSX27672.1"/>
    </source>
</evidence>
<feature type="chain" id="PRO_5016379072" evidence="3">
    <location>
        <begin position="16"/>
        <end position="978"/>
    </location>
</feature>
<proteinExistence type="predicted"/>
<evidence type="ECO:0000259" key="4">
    <source>
        <dbReference type="Pfam" id="PF00004"/>
    </source>
</evidence>
<dbReference type="InterPro" id="IPR003959">
    <property type="entry name" value="ATPase_AAA_core"/>
</dbReference>
<dbReference type="AlphaFoldDB" id="A0A336MBE2"/>
<dbReference type="GO" id="GO:0016887">
    <property type="term" value="F:ATP hydrolysis activity"/>
    <property type="evidence" value="ECO:0007669"/>
    <property type="project" value="InterPro"/>
</dbReference>
<keyword evidence="3" id="KW-0732">Signal</keyword>
<dbReference type="InterPro" id="IPR052267">
    <property type="entry name" value="N-DRC_Component"/>
</dbReference>
<dbReference type="PANTHER" id="PTHR14690">
    <property type="entry name" value="IQ MOTIF CONTAINING WITH AAA DOMAIN 1"/>
    <property type="match status" value="1"/>
</dbReference>
<gene>
    <name evidence="5" type="primary">CSON014728</name>
</gene>
<dbReference type="InterPro" id="IPR027417">
    <property type="entry name" value="P-loop_NTPase"/>
</dbReference>
<dbReference type="Gene3D" id="3.40.50.300">
    <property type="entry name" value="P-loop containing nucleotide triphosphate hydrolases"/>
    <property type="match status" value="1"/>
</dbReference>
<name>A0A336MBE2_CULSO</name>
<dbReference type="SUPFAM" id="SSF52540">
    <property type="entry name" value="P-loop containing nucleoside triphosphate hydrolases"/>
    <property type="match status" value="1"/>
</dbReference>
<sequence length="978" mass="117207">MISVLFLIKVKLTMSFNFYSKFWIATKQDLEKLLEHEHEIEKLKTTRDRLFAHRVFASLYPRYIVLVNNLSDIYDQTLQVQKREIIGKLLEAATRRLQELRNQLCKIEMSEIIYMDRHLIENHLTPQDITILKPFYFPIRRPAEIQNLIDDIKPVFESELKPLVGLDKFRVKLTPEQIEAKRKNQVLIDAVNLIKIHEKARQARVKKNNMVRMSLTKQPKLRSNDEIYYEFYYKPETPMLFPVKRTKYETNSLNKQNVIRFSNFKYYKKQDIIEPDVPQFVRRLIRIRKRLRKSSIKFEVKKEVELKEEEEVENISIKNENLSSEETKELKLNEIRNRSAFKIQEAWLSYKLKQKNKEEYLKKLFVFGMADERKWDYSQNNKIILQRKIRSARKIAFDAAFIKAVQDEKARILKIKSPWIMEDISDHIREWFRTFYYSVQNFDRYPEAFEGGTILVIRGETMDPEEYKLKQAAKLLEKQKTAEQKAKESAQKKLEKLKLKQEKKQRIRENKLKKKRESARLKTLEKEGIFEFDFKLNPENRSKAPIEELEKTFQKYENDWYFINELDNPKEDPIMEWITIDKYAEVHKELRPIVDEFMRIEYELLRQALAKDKKKKYRPQKRKKQRKNRRKRRIRKKKKRGFQSDLLKDHTVEELYNELVDLKIIQKYNNCSIDEYIGDINYKAYEQREQILDPIHGLQEMKNTLRACILGMGPLNIPKPKSICLAGPPLSGKKFLTYAICSETNAVLFDLSPDKIAKIQDMKYFINLILTMARVLQPTILFINDAHKPFYKKTPKIDMDLNPKKLGKFLVKRIVKQIKKDEKIMLIGITTEPWKSNFKKLKKCYQKIFLIPRMDYGNSFITWRHTLLQKLGVPRDICVSPLAKVTEGLSTGKIIKCVNDTLNIRRRMKFSREDVTLDELLEYFLRQNPPWYPMKLEMFEKYRKWFIKANLLAKKRKREVLRAHPPEETVYVLVSNLT</sequence>
<feature type="coiled-coil region" evidence="1">
    <location>
        <begin position="472"/>
        <end position="527"/>
    </location>
</feature>